<protein>
    <submittedName>
        <fullName evidence="2">Glutamine cyclotransferase</fullName>
    </submittedName>
</protein>
<name>A0A318SBB5_9DEIO</name>
<keyword evidence="1" id="KW-0732">Signal</keyword>
<comment type="caution">
    <text evidence="2">The sequence shown here is derived from an EMBL/GenBank/DDBJ whole genome shotgun (WGS) entry which is preliminary data.</text>
</comment>
<keyword evidence="2" id="KW-0808">Transferase</keyword>
<reference evidence="2 3" key="1">
    <citation type="submission" date="2018-06" db="EMBL/GenBank/DDBJ databases">
        <title>Genomic Encyclopedia of Type Strains, Phase IV (KMG-IV): sequencing the most valuable type-strain genomes for metagenomic binning, comparative biology and taxonomic classification.</title>
        <authorList>
            <person name="Goeker M."/>
        </authorList>
    </citation>
    <scope>NUCLEOTIDE SEQUENCE [LARGE SCALE GENOMIC DNA]</scope>
    <source>
        <strain evidence="2 3">DSM 18048</strain>
    </source>
</reference>
<dbReference type="OrthoDB" id="9783700at2"/>
<dbReference type="Gene3D" id="2.130.10.10">
    <property type="entry name" value="YVTN repeat-like/Quinoprotein amine dehydrogenase"/>
    <property type="match status" value="1"/>
</dbReference>
<dbReference type="Pfam" id="PF05096">
    <property type="entry name" value="Glu_cyclase_2"/>
    <property type="match status" value="1"/>
</dbReference>
<dbReference type="Proteomes" id="UP000248326">
    <property type="component" value="Unassembled WGS sequence"/>
</dbReference>
<dbReference type="GO" id="GO:0016603">
    <property type="term" value="F:glutaminyl-peptide cyclotransferase activity"/>
    <property type="evidence" value="ECO:0007669"/>
    <property type="project" value="InterPro"/>
</dbReference>
<proteinExistence type="predicted"/>
<dbReference type="InterPro" id="IPR007788">
    <property type="entry name" value="QCT"/>
</dbReference>
<dbReference type="AlphaFoldDB" id="A0A318SBB5"/>
<feature type="chain" id="PRO_5016447792" evidence="1">
    <location>
        <begin position="24"/>
        <end position="265"/>
    </location>
</feature>
<dbReference type="RefSeq" id="WP_110884852.1">
    <property type="nucleotide sequence ID" value="NZ_QJSX01000001.1"/>
</dbReference>
<evidence type="ECO:0000256" key="1">
    <source>
        <dbReference type="SAM" id="SignalP"/>
    </source>
</evidence>
<dbReference type="PANTHER" id="PTHR31270">
    <property type="entry name" value="GLUTAMINYL-PEPTIDE CYCLOTRANSFERASE"/>
    <property type="match status" value="1"/>
</dbReference>
<feature type="signal peptide" evidence="1">
    <location>
        <begin position="1"/>
        <end position="23"/>
    </location>
</feature>
<evidence type="ECO:0000313" key="3">
    <source>
        <dbReference type="Proteomes" id="UP000248326"/>
    </source>
</evidence>
<evidence type="ECO:0000313" key="2">
    <source>
        <dbReference type="EMBL" id="PYE56348.1"/>
    </source>
</evidence>
<sequence length="265" mass="28689">MPPRFAASTLVALSLLCSSCASSQSTASVPTLRVEVVKRYVHDAGAFTQGLFLDNGVLFEGTGLEGRSELRRVKLETGEVLQRRALPASNFGEGIAPAPGGRIVQLTWRSNVAYVLDKATFALQRTFAYPVGTFFSEGWGLTSNGSNLILSDGSSNLFFLDPTTFQVVRKVAVTSPEGPVANLNELEFVDGQVYANVWLTNRIARIDPSTGRVTAWIDATNLADEVKATDPNAVLNGIAYDAATKRLFLTGKLWPTLFEVKLVQK</sequence>
<dbReference type="PANTHER" id="PTHR31270:SF1">
    <property type="entry name" value="GLUTAMINYL-PEPTIDE CYCLOTRANSFERASE"/>
    <property type="match status" value="1"/>
</dbReference>
<accession>A0A318SBB5</accession>
<keyword evidence="3" id="KW-1185">Reference proteome</keyword>
<gene>
    <name evidence="2" type="ORF">DES52_101152</name>
</gene>
<organism evidence="2 3">
    <name type="scientific">Deinococcus yavapaiensis KR-236</name>
    <dbReference type="NCBI Taxonomy" id="694435"/>
    <lineage>
        <taxon>Bacteria</taxon>
        <taxon>Thermotogati</taxon>
        <taxon>Deinococcota</taxon>
        <taxon>Deinococci</taxon>
        <taxon>Deinococcales</taxon>
        <taxon>Deinococcaceae</taxon>
        <taxon>Deinococcus</taxon>
    </lineage>
</organism>
<dbReference type="EMBL" id="QJSX01000001">
    <property type="protein sequence ID" value="PYE56348.1"/>
    <property type="molecule type" value="Genomic_DNA"/>
</dbReference>
<dbReference type="InterPro" id="IPR015943">
    <property type="entry name" value="WD40/YVTN_repeat-like_dom_sf"/>
</dbReference>
<dbReference type="SUPFAM" id="SSF63825">
    <property type="entry name" value="YWTD domain"/>
    <property type="match status" value="1"/>
</dbReference>